<evidence type="ECO:0000313" key="3">
    <source>
        <dbReference type="Proteomes" id="UP001620645"/>
    </source>
</evidence>
<proteinExistence type="predicted"/>
<feature type="transmembrane region" description="Helical" evidence="1">
    <location>
        <begin position="12"/>
        <end position="32"/>
    </location>
</feature>
<protein>
    <recommendedName>
        <fullName evidence="4">WAP domain-containing protein</fullName>
    </recommendedName>
</protein>
<evidence type="ECO:0008006" key="4">
    <source>
        <dbReference type="Google" id="ProtNLM"/>
    </source>
</evidence>
<comment type="caution">
    <text evidence="2">The sequence shown here is derived from an EMBL/GenBank/DDBJ whole genome shotgun (WGS) entry which is preliminary data.</text>
</comment>
<dbReference type="AlphaFoldDB" id="A0ABD2JEM7"/>
<reference evidence="2 3" key="1">
    <citation type="submission" date="2024-10" db="EMBL/GenBank/DDBJ databases">
        <authorList>
            <person name="Kim D."/>
        </authorList>
    </citation>
    <scope>NUCLEOTIDE SEQUENCE [LARGE SCALE GENOMIC DNA]</scope>
    <source>
        <strain evidence="2">Taebaek</strain>
    </source>
</reference>
<dbReference type="EMBL" id="JBICCN010000147">
    <property type="protein sequence ID" value="KAL3089056.1"/>
    <property type="molecule type" value="Genomic_DNA"/>
</dbReference>
<keyword evidence="3" id="KW-1185">Reference proteome</keyword>
<evidence type="ECO:0000313" key="2">
    <source>
        <dbReference type="EMBL" id="KAL3089056.1"/>
    </source>
</evidence>
<organism evidence="2 3">
    <name type="scientific">Heterodera schachtii</name>
    <name type="common">Sugarbeet cyst nematode worm</name>
    <name type="synonym">Tylenchus schachtii</name>
    <dbReference type="NCBI Taxonomy" id="97005"/>
    <lineage>
        <taxon>Eukaryota</taxon>
        <taxon>Metazoa</taxon>
        <taxon>Ecdysozoa</taxon>
        <taxon>Nematoda</taxon>
        <taxon>Chromadorea</taxon>
        <taxon>Rhabditida</taxon>
        <taxon>Tylenchina</taxon>
        <taxon>Tylenchomorpha</taxon>
        <taxon>Tylenchoidea</taxon>
        <taxon>Heteroderidae</taxon>
        <taxon>Heteroderinae</taxon>
        <taxon>Heterodera</taxon>
    </lineage>
</organism>
<accession>A0ABD2JEM7</accession>
<gene>
    <name evidence="2" type="ORF">niasHS_008540</name>
</gene>
<evidence type="ECO:0000256" key="1">
    <source>
        <dbReference type="SAM" id="Phobius"/>
    </source>
</evidence>
<sequence>MPSQLSPAVGLNALAFAPALFAGLFIFISFFAGGNGKCVVARDGHTQNESSPKPLELKSCVNFHCPDNYECNNAYKCCLSILSDKKHTEKSSISNALGQP</sequence>
<keyword evidence="1" id="KW-0812">Transmembrane</keyword>
<keyword evidence="1" id="KW-1133">Transmembrane helix</keyword>
<keyword evidence="1" id="KW-0472">Membrane</keyword>
<dbReference type="Proteomes" id="UP001620645">
    <property type="component" value="Unassembled WGS sequence"/>
</dbReference>
<name>A0ABD2JEM7_HETSC</name>